<dbReference type="Gene3D" id="3.90.79.10">
    <property type="entry name" value="Nucleoside Triphosphate Pyrophosphohydrolase"/>
    <property type="match status" value="1"/>
</dbReference>
<dbReference type="GO" id="GO:0004081">
    <property type="term" value="F:bis(5'-nucleosyl)-tetraphosphatase (asymmetrical) activity"/>
    <property type="evidence" value="ECO:0007669"/>
    <property type="project" value="TreeGrafter"/>
</dbReference>
<dbReference type="PROSITE" id="PS00893">
    <property type="entry name" value="NUDIX_BOX"/>
    <property type="match status" value="1"/>
</dbReference>
<evidence type="ECO:0000313" key="4">
    <source>
        <dbReference type="Proteomes" id="UP000259211"/>
    </source>
</evidence>
<dbReference type="RefSeq" id="WP_117188917.1">
    <property type="nucleotide sequence ID" value="NZ_AP024308.1"/>
</dbReference>
<dbReference type="Gene3D" id="3.40.50.1240">
    <property type="entry name" value="Phosphoglycerate mutase-like"/>
    <property type="match status" value="1"/>
</dbReference>
<dbReference type="EMBL" id="NOWI01000003">
    <property type="protein sequence ID" value="RFT46003.1"/>
    <property type="molecule type" value="Genomic_DNA"/>
</dbReference>
<dbReference type="PROSITE" id="PS51462">
    <property type="entry name" value="NUDIX"/>
    <property type="match status" value="1"/>
</dbReference>
<keyword evidence="1" id="KW-0378">Hydrolase</keyword>
<evidence type="ECO:0000259" key="2">
    <source>
        <dbReference type="PROSITE" id="PS51462"/>
    </source>
</evidence>
<protein>
    <submittedName>
        <fullName evidence="3">DNA mismatch repair protein MutT</fullName>
    </submittedName>
</protein>
<dbReference type="AlphaFoldDB" id="A0A3E2DM22"/>
<feature type="domain" description="Nudix hydrolase" evidence="2">
    <location>
        <begin position="6"/>
        <end position="148"/>
    </location>
</feature>
<dbReference type="InterPro" id="IPR029033">
    <property type="entry name" value="His_PPase_superfam"/>
</dbReference>
<organism evidence="3 4">
    <name type="scientific">Cutibacterium avidum</name>
    <dbReference type="NCBI Taxonomy" id="33010"/>
    <lineage>
        <taxon>Bacteria</taxon>
        <taxon>Bacillati</taxon>
        <taxon>Actinomycetota</taxon>
        <taxon>Actinomycetes</taxon>
        <taxon>Propionibacteriales</taxon>
        <taxon>Propionibacteriaceae</taxon>
        <taxon>Cutibacterium</taxon>
    </lineage>
</organism>
<dbReference type="InterPro" id="IPR000086">
    <property type="entry name" value="NUDIX_hydrolase_dom"/>
</dbReference>
<dbReference type="GO" id="GO:0006754">
    <property type="term" value="P:ATP biosynthetic process"/>
    <property type="evidence" value="ECO:0007669"/>
    <property type="project" value="TreeGrafter"/>
</dbReference>
<dbReference type="GO" id="GO:0006167">
    <property type="term" value="P:AMP biosynthetic process"/>
    <property type="evidence" value="ECO:0007669"/>
    <property type="project" value="TreeGrafter"/>
</dbReference>
<dbReference type="InterPro" id="IPR013078">
    <property type="entry name" value="His_Pase_superF_clade-1"/>
</dbReference>
<evidence type="ECO:0000256" key="1">
    <source>
        <dbReference type="ARBA" id="ARBA00022801"/>
    </source>
</evidence>
<dbReference type="InterPro" id="IPR020084">
    <property type="entry name" value="NUDIX_hydrolase_CS"/>
</dbReference>
<dbReference type="Proteomes" id="UP000259211">
    <property type="component" value="Unassembled WGS sequence"/>
</dbReference>
<dbReference type="SMART" id="SM00855">
    <property type="entry name" value="PGAM"/>
    <property type="match status" value="1"/>
</dbReference>
<evidence type="ECO:0000313" key="3">
    <source>
        <dbReference type="EMBL" id="RFT46003.1"/>
    </source>
</evidence>
<dbReference type="InterPro" id="IPR051325">
    <property type="entry name" value="Nudix_hydrolase_domain"/>
</dbReference>
<dbReference type="Pfam" id="PF00293">
    <property type="entry name" value="NUDIX"/>
    <property type="match status" value="1"/>
</dbReference>
<dbReference type="SUPFAM" id="SSF55811">
    <property type="entry name" value="Nudix"/>
    <property type="match status" value="1"/>
</dbReference>
<reference evidence="3 4" key="1">
    <citation type="submission" date="2017-07" db="EMBL/GenBank/DDBJ databases">
        <authorList>
            <person name="Sun Z.S."/>
            <person name="Albrecht U."/>
            <person name="Echele G."/>
            <person name="Lee C.C."/>
        </authorList>
    </citation>
    <scope>NUCLEOTIDE SEQUENCE [LARGE SCALE GENOMIC DNA]</scope>
    <source>
        <strain evidence="3 4">P16-029</strain>
    </source>
</reference>
<dbReference type="CDD" id="cd03673">
    <property type="entry name" value="NUDIX_Ap6A_hydrolase"/>
    <property type="match status" value="1"/>
</dbReference>
<name>A0A3E2DM22_9ACTN</name>
<accession>A0A3E2DM22</accession>
<dbReference type="InterPro" id="IPR015797">
    <property type="entry name" value="NUDIX_hydrolase-like_dom_sf"/>
</dbReference>
<comment type="caution">
    <text evidence="3">The sequence shown here is derived from an EMBL/GenBank/DDBJ whole genome shotgun (WGS) entry which is preliminary data.</text>
</comment>
<dbReference type="PANTHER" id="PTHR21340">
    <property type="entry name" value="DIADENOSINE 5,5-P1,P4-TETRAPHOSPHATE PYROPHOSPHOHYDROLASE MUTT"/>
    <property type="match status" value="1"/>
</dbReference>
<dbReference type="CDD" id="cd07067">
    <property type="entry name" value="HP_PGM_like"/>
    <property type="match status" value="1"/>
</dbReference>
<sequence length="316" mass="34256">MGGHKGPIQAAGAVVFRDIDGTEGAREVLVVHRPDYDDLSLPKGKVERGEDLPITAVREVAEETGIDIRLSMPLQPTEYTVKYSTASGKPKRRAKVVSWWLGVAVGGSIEEATASPEEIDGAFWMPTDQALEQLSYPTDVQVLEEALELPSTSTIILVRHGKAVSRKEWSSRKKKTATDAKRPLERRGRRQARALIDLLGAFGVSHLVSSSSTRCMQTLKPYAENIGADIVAIDALSEEAHAADSAKTVSAMRKIAGRALSDPSRPVAVCGHRPVLPTMRDALGGANHPMSTAECLIVHLDEAGHTISQEWYSSKY</sequence>
<gene>
    <name evidence="3" type="ORF">CHT91_04170</name>
</gene>
<dbReference type="Pfam" id="PF00300">
    <property type="entry name" value="His_Phos_1"/>
    <property type="match status" value="1"/>
</dbReference>
<dbReference type="PANTHER" id="PTHR21340:SF0">
    <property type="entry name" value="BIS(5'-NUCLEOSYL)-TETRAPHOSPHATASE [ASYMMETRICAL]"/>
    <property type="match status" value="1"/>
</dbReference>
<dbReference type="SUPFAM" id="SSF53254">
    <property type="entry name" value="Phosphoglycerate mutase-like"/>
    <property type="match status" value="1"/>
</dbReference>
<proteinExistence type="predicted"/>